<dbReference type="GO" id="GO:0004252">
    <property type="term" value="F:serine-type endopeptidase activity"/>
    <property type="evidence" value="ECO:0007669"/>
    <property type="project" value="UniProtKB-UniRule"/>
</dbReference>
<evidence type="ECO:0000256" key="2">
    <source>
        <dbReference type="ARBA" id="ARBA00022801"/>
    </source>
</evidence>
<keyword evidence="2 4" id="KW-0378">Hydrolase</keyword>
<dbReference type="Proteomes" id="UP000718012">
    <property type="component" value="Unassembled WGS sequence"/>
</dbReference>
<comment type="similarity">
    <text evidence="4">Belongs to the peptidase S8 family.</text>
</comment>
<dbReference type="PROSITE" id="PS00137">
    <property type="entry name" value="SUBTILASE_HIS"/>
    <property type="match status" value="1"/>
</dbReference>
<keyword evidence="1 4" id="KW-0645">Protease</keyword>
<dbReference type="CDD" id="cd07485">
    <property type="entry name" value="Peptidases_S8_Fervidolysin_like"/>
    <property type="match status" value="1"/>
</dbReference>
<dbReference type="EMBL" id="DYXD01000115">
    <property type="protein sequence ID" value="HJF07581.1"/>
    <property type="molecule type" value="Genomic_DNA"/>
</dbReference>
<keyword evidence="3 4" id="KW-0720">Serine protease</keyword>
<dbReference type="PROSITE" id="PS00138">
    <property type="entry name" value="SUBTILASE_SER"/>
    <property type="match status" value="1"/>
</dbReference>
<dbReference type="Gene3D" id="3.40.50.200">
    <property type="entry name" value="Peptidase S8/S53 domain"/>
    <property type="match status" value="1"/>
</dbReference>
<dbReference type="InterPro" id="IPR015500">
    <property type="entry name" value="Peptidase_S8_subtilisin-rel"/>
</dbReference>
<reference evidence="6" key="1">
    <citation type="journal article" date="2021" name="PeerJ">
        <title>Extensive microbial diversity within the chicken gut microbiome revealed by metagenomics and culture.</title>
        <authorList>
            <person name="Gilroy R."/>
            <person name="Ravi A."/>
            <person name="Getino M."/>
            <person name="Pursley I."/>
            <person name="Horton D.L."/>
            <person name="Alikhan N.F."/>
            <person name="Baker D."/>
            <person name="Gharbi K."/>
            <person name="Hall N."/>
            <person name="Watson M."/>
            <person name="Adriaenssens E.M."/>
            <person name="Foster-Nyarko E."/>
            <person name="Jarju S."/>
            <person name="Secka A."/>
            <person name="Antonio M."/>
            <person name="Oren A."/>
            <person name="Chaudhuri R.R."/>
            <person name="La Ragione R."/>
            <person name="Hildebrand F."/>
            <person name="Pallen M.J."/>
        </authorList>
    </citation>
    <scope>NUCLEOTIDE SEQUENCE</scope>
    <source>
        <strain evidence="6">CHK165-8395</strain>
    </source>
</reference>
<dbReference type="PRINTS" id="PR00723">
    <property type="entry name" value="SUBTILISIN"/>
</dbReference>
<dbReference type="InterPro" id="IPR000209">
    <property type="entry name" value="Peptidase_S8/S53_dom"/>
</dbReference>
<feature type="active site" description="Charge relay system" evidence="4">
    <location>
        <position position="240"/>
    </location>
</feature>
<dbReference type="PROSITE" id="PS51257">
    <property type="entry name" value="PROKAR_LIPOPROTEIN"/>
    <property type="match status" value="1"/>
</dbReference>
<dbReference type="InterPro" id="IPR023828">
    <property type="entry name" value="Peptidase_S8_Ser-AS"/>
</dbReference>
<dbReference type="InterPro" id="IPR034063">
    <property type="entry name" value="Fervidolysin_dom"/>
</dbReference>
<feature type="active site" description="Charge relay system" evidence="4">
    <location>
        <position position="299"/>
    </location>
</feature>
<dbReference type="SUPFAM" id="SSF52743">
    <property type="entry name" value="Subtilisin-like"/>
    <property type="match status" value="1"/>
</dbReference>
<name>A0A921FD56_9BACT</name>
<dbReference type="InterPro" id="IPR036852">
    <property type="entry name" value="Peptidase_S8/S53_dom_sf"/>
</dbReference>
<dbReference type="PANTHER" id="PTHR42884">
    <property type="entry name" value="PROPROTEIN CONVERTASE SUBTILISIN/KEXIN-RELATED"/>
    <property type="match status" value="1"/>
</dbReference>
<evidence type="ECO:0000256" key="1">
    <source>
        <dbReference type="ARBA" id="ARBA00022670"/>
    </source>
</evidence>
<dbReference type="GO" id="GO:0016485">
    <property type="term" value="P:protein processing"/>
    <property type="evidence" value="ECO:0007669"/>
    <property type="project" value="TreeGrafter"/>
</dbReference>
<evidence type="ECO:0000256" key="3">
    <source>
        <dbReference type="ARBA" id="ARBA00022825"/>
    </source>
</evidence>
<evidence type="ECO:0000313" key="7">
    <source>
        <dbReference type="Proteomes" id="UP000718012"/>
    </source>
</evidence>
<dbReference type="GO" id="GO:0016020">
    <property type="term" value="C:membrane"/>
    <property type="evidence" value="ECO:0007669"/>
    <property type="project" value="TreeGrafter"/>
</dbReference>
<feature type="domain" description="Peptidase S8/S53" evidence="5">
    <location>
        <begin position="233"/>
        <end position="553"/>
    </location>
</feature>
<comment type="caution">
    <text evidence="6">The sequence shown here is derived from an EMBL/GenBank/DDBJ whole genome shotgun (WGS) entry which is preliminary data.</text>
</comment>
<evidence type="ECO:0000259" key="5">
    <source>
        <dbReference type="Pfam" id="PF00082"/>
    </source>
</evidence>
<dbReference type="InterPro" id="IPR022398">
    <property type="entry name" value="Peptidase_S8_His-AS"/>
</dbReference>
<reference evidence="6" key="2">
    <citation type="submission" date="2021-09" db="EMBL/GenBank/DDBJ databases">
        <authorList>
            <person name="Gilroy R."/>
        </authorList>
    </citation>
    <scope>NUCLEOTIDE SEQUENCE</scope>
    <source>
        <strain evidence="6">CHK165-8395</strain>
    </source>
</reference>
<feature type="active site" description="Charge relay system" evidence="4">
    <location>
        <position position="519"/>
    </location>
</feature>
<gene>
    <name evidence="6" type="ORF">K8U81_05235</name>
</gene>
<dbReference type="AlphaFoldDB" id="A0A921FD56"/>
<dbReference type="PROSITE" id="PS51892">
    <property type="entry name" value="SUBTILASE"/>
    <property type="match status" value="1"/>
</dbReference>
<evidence type="ECO:0000256" key="4">
    <source>
        <dbReference type="PROSITE-ProRule" id="PRU01240"/>
    </source>
</evidence>
<evidence type="ECO:0000313" key="6">
    <source>
        <dbReference type="EMBL" id="HJF07581.1"/>
    </source>
</evidence>
<proteinExistence type="inferred from homology"/>
<dbReference type="Pfam" id="PF00082">
    <property type="entry name" value="Peptidase_S8"/>
    <property type="match status" value="1"/>
</dbReference>
<sequence length="699" mass="75046">MKKRYIYIATLALFLGACSDNELEQAYAPEQNTEIYIPADAQPGELIIKFKPEMTDILDQTISRASRSGAAMTRSGIPSTDEVLDILGGYHFERIFPVDSKNEERTRAAGLHLWYLVKFDENVDLHEAARKLSKLGDISNVQCNHRIKKAYTSNEKRVYVSAAALNHAPATFAAMAGTPNDPGFPFQWNYNNTGDYAFENQNVDLNPQYTAEAAPGCDVNCMEAWEKCTGDPSIIVAVLDEGVMYTHPDLADNIWVNEKEQLFGKTDEDGNGYKGDRYGYNFVTDSGVITWNDVNDTGHGTHVAGIIAAVNNNGEGVCGIAGGSGKKDGVKIMSLQVFAGNAGVTLNMEARAIKYAADNGAVIIQCSWGYNSGLANPMEGYTPGPETEEEWAKTYPLEKEALDYFINNAGSPNGVIDGGLAIFAAGNEYAAAPGYPGGYSKCITVAATDANFTPASYTNYGKEVGLSAPGGDLEYYGKVGESDEAYFDSSFTLENAQGSILSTLIKNGQPAYGYMDGTSMACPHVSGVAALGLSYAVKMRKHFKAHEFVDLMKASVSDLYAGYDGTKLYHRNHNITGGAVTKMSLPTYKDKMGAGLINAGMLLSKIEGNGAEMKVPNVYVGIGKSESIDLARYFVNGESLTYTCTIADESVATAAVSNTVLTVNGLKAGITKLTVSTSDGKTQTVTVTVREGANDNGWM</sequence>
<protein>
    <submittedName>
        <fullName evidence="6">S8 family serine peptidase</fullName>
    </submittedName>
</protein>
<dbReference type="PANTHER" id="PTHR42884:SF14">
    <property type="entry name" value="NEUROENDOCRINE CONVERTASE 1"/>
    <property type="match status" value="1"/>
</dbReference>
<dbReference type="Gene3D" id="2.60.40.1080">
    <property type="match status" value="1"/>
</dbReference>
<organism evidence="6 7">
    <name type="scientific">Phocaeicola coprocola</name>
    <dbReference type="NCBI Taxonomy" id="310298"/>
    <lineage>
        <taxon>Bacteria</taxon>
        <taxon>Pseudomonadati</taxon>
        <taxon>Bacteroidota</taxon>
        <taxon>Bacteroidia</taxon>
        <taxon>Bacteroidales</taxon>
        <taxon>Bacteroidaceae</taxon>
        <taxon>Phocaeicola</taxon>
    </lineage>
</organism>
<accession>A0A921FD56</accession>